<dbReference type="EMBL" id="CAEY01001588">
    <property type="status" value="NOT_ANNOTATED_CDS"/>
    <property type="molecule type" value="Genomic_DNA"/>
</dbReference>
<reference evidence="3" key="2">
    <citation type="submission" date="2015-06" db="UniProtKB">
        <authorList>
            <consortium name="EnsemblMetazoa"/>
        </authorList>
    </citation>
    <scope>IDENTIFICATION</scope>
</reference>
<dbReference type="EnsemblMetazoa" id="tetur05g06280.1">
    <property type="protein sequence ID" value="tetur05g06280.1"/>
    <property type="gene ID" value="tetur05g06280"/>
</dbReference>
<dbReference type="InterPro" id="IPR010920">
    <property type="entry name" value="LSM_dom_sf"/>
</dbReference>
<feature type="domain" description="Sm" evidence="2">
    <location>
        <begin position="2"/>
        <end position="78"/>
    </location>
</feature>
<dbReference type="GO" id="GO:0003723">
    <property type="term" value="F:RNA binding"/>
    <property type="evidence" value="ECO:0007669"/>
    <property type="project" value="InterPro"/>
</dbReference>
<evidence type="ECO:0000259" key="2">
    <source>
        <dbReference type="PROSITE" id="PS52002"/>
    </source>
</evidence>
<protein>
    <recommendedName>
        <fullName evidence="2">Sm domain-containing protein</fullName>
    </recommendedName>
</protein>
<dbReference type="InterPro" id="IPR001163">
    <property type="entry name" value="Sm_dom_euk/arc"/>
</dbReference>
<dbReference type="Pfam" id="PF01423">
    <property type="entry name" value="LSM"/>
    <property type="match status" value="1"/>
</dbReference>
<dbReference type="PANTHER" id="PTHR10701:SF5">
    <property type="entry name" value="N-ALPHA-ACETYLTRANSFERASE 38, NATC AUXILIARY SUBUNIT"/>
    <property type="match status" value="1"/>
</dbReference>
<sequence length="78" mass="9019">MDGKSKLRQWLNRKMKIEMSDKRVLIGIFLCTDCHRNVILGSCLEYLKFEECGEKEEPRSLGLAMVPGHHIVSIHVSY</sequence>
<dbReference type="InterPro" id="IPR034110">
    <property type="entry name" value="LSMD1_Sm"/>
</dbReference>
<comment type="similarity">
    <text evidence="1">Belongs to the snRNP Sm proteins family.</text>
</comment>
<dbReference type="CDD" id="cd06168">
    <property type="entry name" value="LSMD1"/>
    <property type="match status" value="1"/>
</dbReference>
<dbReference type="OrthoDB" id="368909at2759"/>
<dbReference type="InterPro" id="IPR050914">
    <property type="entry name" value="snRNP_SmB/NAA38-like"/>
</dbReference>
<gene>
    <name evidence="3" type="primary">107360833</name>
</gene>
<dbReference type="eggNOG" id="KOG3168">
    <property type="taxonomic scope" value="Eukaryota"/>
</dbReference>
<dbReference type="Proteomes" id="UP000015104">
    <property type="component" value="Unassembled WGS sequence"/>
</dbReference>
<dbReference type="AlphaFoldDB" id="T1K5H5"/>
<dbReference type="SUPFAM" id="SSF50182">
    <property type="entry name" value="Sm-like ribonucleoproteins"/>
    <property type="match status" value="1"/>
</dbReference>
<dbReference type="KEGG" id="tut:107360833"/>
<dbReference type="HOGENOM" id="CLU_076902_4_0_1"/>
<organism evidence="3 4">
    <name type="scientific">Tetranychus urticae</name>
    <name type="common">Two-spotted spider mite</name>
    <dbReference type="NCBI Taxonomy" id="32264"/>
    <lineage>
        <taxon>Eukaryota</taxon>
        <taxon>Metazoa</taxon>
        <taxon>Ecdysozoa</taxon>
        <taxon>Arthropoda</taxon>
        <taxon>Chelicerata</taxon>
        <taxon>Arachnida</taxon>
        <taxon>Acari</taxon>
        <taxon>Acariformes</taxon>
        <taxon>Trombidiformes</taxon>
        <taxon>Prostigmata</taxon>
        <taxon>Eleutherengona</taxon>
        <taxon>Raphignathae</taxon>
        <taxon>Tetranychoidea</taxon>
        <taxon>Tetranychidae</taxon>
        <taxon>Tetranychus</taxon>
    </lineage>
</organism>
<dbReference type="OMA" id="THEYRCP"/>
<dbReference type="SMART" id="SM00651">
    <property type="entry name" value="Sm"/>
    <property type="match status" value="1"/>
</dbReference>
<keyword evidence="4" id="KW-1185">Reference proteome</keyword>
<dbReference type="FunFam" id="2.30.30.100:FF:000028">
    <property type="entry name" value="N-alpha-acetyltransferase 38, NatC auxiliary subunit"/>
    <property type="match status" value="1"/>
</dbReference>
<reference evidence="4" key="1">
    <citation type="submission" date="2011-08" db="EMBL/GenBank/DDBJ databases">
        <authorList>
            <person name="Rombauts S."/>
        </authorList>
    </citation>
    <scope>NUCLEOTIDE SEQUENCE</scope>
    <source>
        <strain evidence="4">London</strain>
    </source>
</reference>
<dbReference type="InterPro" id="IPR047575">
    <property type="entry name" value="Sm"/>
</dbReference>
<evidence type="ECO:0000313" key="4">
    <source>
        <dbReference type="Proteomes" id="UP000015104"/>
    </source>
</evidence>
<dbReference type="PROSITE" id="PS52002">
    <property type="entry name" value="SM"/>
    <property type="match status" value="1"/>
</dbReference>
<proteinExistence type="inferred from homology"/>
<dbReference type="Gene3D" id="2.30.30.100">
    <property type="match status" value="1"/>
</dbReference>
<dbReference type="PANTHER" id="PTHR10701">
    <property type="entry name" value="SMALL NUCLEAR RIBONUCLEOPROTEIN-ASSOCIATED PROTEIN B AND N"/>
    <property type="match status" value="1"/>
</dbReference>
<name>T1K5H5_TETUR</name>
<dbReference type="GO" id="GO:0031417">
    <property type="term" value="C:NatC complex"/>
    <property type="evidence" value="ECO:0007669"/>
    <property type="project" value="InterPro"/>
</dbReference>
<evidence type="ECO:0000256" key="1">
    <source>
        <dbReference type="ARBA" id="ARBA00006850"/>
    </source>
</evidence>
<evidence type="ECO:0000313" key="3">
    <source>
        <dbReference type="EnsemblMetazoa" id="tetur05g06280.1"/>
    </source>
</evidence>
<accession>T1K5H5</accession>
<dbReference type="STRING" id="32264.T1K5H5"/>